<evidence type="ECO:0000313" key="3">
    <source>
        <dbReference type="EMBL" id="EEN68177.1"/>
    </source>
</evidence>
<evidence type="ECO:0000256" key="2">
    <source>
        <dbReference type="SAM" id="SignalP"/>
    </source>
</evidence>
<proteinExistence type="predicted"/>
<evidence type="ECO:0000256" key="1">
    <source>
        <dbReference type="SAM" id="MobiDB-lite"/>
    </source>
</evidence>
<feature type="compositionally biased region" description="Polar residues" evidence="1">
    <location>
        <begin position="90"/>
        <end position="101"/>
    </location>
</feature>
<dbReference type="EMBL" id="GG666467">
    <property type="protein sequence ID" value="EEN68177.1"/>
    <property type="molecule type" value="Genomic_DNA"/>
</dbReference>
<dbReference type="AlphaFoldDB" id="C3XUV2"/>
<keyword evidence="2" id="KW-0732">Signal</keyword>
<feature type="region of interest" description="Disordered" evidence="1">
    <location>
        <begin position="23"/>
        <end position="101"/>
    </location>
</feature>
<reference evidence="3" key="1">
    <citation type="journal article" date="2008" name="Nature">
        <title>The amphioxus genome and the evolution of the chordate karyotype.</title>
        <authorList>
            <consortium name="US DOE Joint Genome Institute (JGI-PGF)"/>
            <person name="Putnam N.H."/>
            <person name="Butts T."/>
            <person name="Ferrier D.E.K."/>
            <person name="Furlong R.F."/>
            <person name="Hellsten U."/>
            <person name="Kawashima T."/>
            <person name="Robinson-Rechavi M."/>
            <person name="Shoguchi E."/>
            <person name="Terry A."/>
            <person name="Yu J.-K."/>
            <person name="Benito-Gutierrez E.L."/>
            <person name="Dubchak I."/>
            <person name="Garcia-Fernandez J."/>
            <person name="Gibson-Brown J.J."/>
            <person name="Grigoriev I.V."/>
            <person name="Horton A.C."/>
            <person name="de Jong P.J."/>
            <person name="Jurka J."/>
            <person name="Kapitonov V.V."/>
            <person name="Kohara Y."/>
            <person name="Kuroki Y."/>
            <person name="Lindquist E."/>
            <person name="Lucas S."/>
            <person name="Osoegawa K."/>
            <person name="Pennacchio L.A."/>
            <person name="Salamov A.A."/>
            <person name="Satou Y."/>
            <person name="Sauka-Spengler T."/>
            <person name="Schmutz J."/>
            <person name="Shin-I T."/>
            <person name="Toyoda A."/>
            <person name="Bronner-Fraser M."/>
            <person name="Fujiyama A."/>
            <person name="Holland L.Z."/>
            <person name="Holland P.W.H."/>
            <person name="Satoh N."/>
            <person name="Rokhsar D.S."/>
        </authorList>
    </citation>
    <scope>NUCLEOTIDE SEQUENCE [LARGE SCALE GENOMIC DNA]</scope>
    <source>
        <strain evidence="3">S238N-H82</strain>
        <tissue evidence="3">Testes</tissue>
    </source>
</reference>
<feature type="compositionally biased region" description="Polar residues" evidence="1">
    <location>
        <begin position="25"/>
        <end position="64"/>
    </location>
</feature>
<accession>C3XUV2</accession>
<dbReference type="InParanoid" id="C3XUV2"/>
<organism>
    <name type="scientific">Branchiostoma floridae</name>
    <name type="common">Florida lancelet</name>
    <name type="synonym">Amphioxus</name>
    <dbReference type="NCBI Taxonomy" id="7739"/>
    <lineage>
        <taxon>Eukaryota</taxon>
        <taxon>Metazoa</taxon>
        <taxon>Chordata</taxon>
        <taxon>Cephalochordata</taxon>
        <taxon>Leptocardii</taxon>
        <taxon>Amphioxiformes</taxon>
        <taxon>Branchiostomatidae</taxon>
        <taxon>Branchiostoma</taxon>
    </lineage>
</organism>
<protein>
    <submittedName>
        <fullName evidence="3">Uncharacterized protein</fullName>
    </submittedName>
</protein>
<feature type="chain" id="PRO_5002933225" evidence="2">
    <location>
        <begin position="23"/>
        <end position="121"/>
    </location>
</feature>
<name>C3XUV2_BRAFL</name>
<sequence>MSAWLCVILALGCVMSYGSIESEKTTTGPQFSSPLYRNQGALQTTSDLQTKTNEQTTTKPQFSSPLYRDRHTLQTPTTMKTKAKEPFESEQITTRPQLSSPLYRNQDALQTLSPFPLNKHD</sequence>
<gene>
    <name evidence="3" type="ORF">BRAFLDRAFT_88907</name>
</gene>
<feature type="signal peptide" evidence="2">
    <location>
        <begin position="1"/>
        <end position="22"/>
    </location>
</feature>